<dbReference type="OrthoDB" id="7687351at2"/>
<dbReference type="InterPro" id="IPR027417">
    <property type="entry name" value="P-loop_NTPase"/>
</dbReference>
<dbReference type="RefSeq" id="WP_089991445.1">
    <property type="nucleotide sequence ID" value="NZ_FOIZ01000001.1"/>
</dbReference>
<protein>
    <recommendedName>
        <fullName evidence="3">Gamma-glutamyl kinase</fullName>
    </recommendedName>
</protein>
<dbReference type="AlphaFoldDB" id="A0A1I0PFE6"/>
<dbReference type="SUPFAM" id="SSF52540">
    <property type="entry name" value="P-loop containing nucleoside triphosphate hydrolases"/>
    <property type="match status" value="1"/>
</dbReference>
<proteinExistence type="predicted"/>
<dbReference type="Proteomes" id="UP000199167">
    <property type="component" value="Unassembled WGS sequence"/>
</dbReference>
<gene>
    <name evidence="1" type="ORF">SAMN04488515_1194</name>
</gene>
<evidence type="ECO:0000313" key="1">
    <source>
        <dbReference type="EMBL" id="SEW12912.1"/>
    </source>
</evidence>
<evidence type="ECO:0000313" key="2">
    <source>
        <dbReference type="Proteomes" id="UP000199167"/>
    </source>
</evidence>
<reference evidence="1 2" key="1">
    <citation type="submission" date="2016-10" db="EMBL/GenBank/DDBJ databases">
        <authorList>
            <person name="de Groot N.N."/>
        </authorList>
    </citation>
    <scope>NUCLEOTIDE SEQUENCE [LARGE SCALE GENOMIC DNA]</scope>
    <source>
        <strain evidence="1 2">DSM 17925</strain>
    </source>
</reference>
<evidence type="ECO:0008006" key="3">
    <source>
        <dbReference type="Google" id="ProtNLM"/>
    </source>
</evidence>
<name>A0A1I0PFE6_9RHOB</name>
<accession>A0A1I0PFE6</accession>
<keyword evidence="2" id="KW-1185">Reference proteome</keyword>
<organism evidence="1 2">
    <name type="scientific">Cognatiyoonia koreensis</name>
    <dbReference type="NCBI Taxonomy" id="364200"/>
    <lineage>
        <taxon>Bacteria</taxon>
        <taxon>Pseudomonadati</taxon>
        <taxon>Pseudomonadota</taxon>
        <taxon>Alphaproteobacteria</taxon>
        <taxon>Rhodobacterales</taxon>
        <taxon>Paracoccaceae</taxon>
        <taxon>Cognatiyoonia</taxon>
    </lineage>
</organism>
<sequence length="199" mass="22620">MLVFWDERLVLFSVPKTGSTALEGALAPYAALVIRNPPQLKHAPCYRYRRFLRPYFKQAGGVDEMETVALVRHPIAWLSSWYRYRYREELIGHPNSTRNVTFDDFVIEYCKGKPAPFANVGSQARFLTIDGDQIGVGHLFRYEAIDKAVAFFEERLGQSITLNKRNVSPALDTPLSADVEAKLRDKCDGEFAIWEAGQS</sequence>
<dbReference type="EMBL" id="FOIZ01000001">
    <property type="protein sequence ID" value="SEW12912.1"/>
    <property type="molecule type" value="Genomic_DNA"/>
</dbReference>
<dbReference type="STRING" id="364200.SAMN04488515_1194"/>